<organism evidence="2 3">
    <name type="scientific">candidate division KSB3 bacterium</name>
    <dbReference type="NCBI Taxonomy" id="2044937"/>
    <lineage>
        <taxon>Bacteria</taxon>
        <taxon>candidate division KSB3</taxon>
    </lineage>
</organism>
<dbReference type="EMBL" id="PDSK01000093">
    <property type="protein sequence ID" value="PIE33910.1"/>
    <property type="molecule type" value="Genomic_DNA"/>
</dbReference>
<feature type="transmembrane region" description="Helical" evidence="1">
    <location>
        <begin position="12"/>
        <end position="35"/>
    </location>
</feature>
<proteinExistence type="predicted"/>
<evidence type="ECO:0000256" key="1">
    <source>
        <dbReference type="SAM" id="Phobius"/>
    </source>
</evidence>
<keyword evidence="1" id="KW-0472">Membrane</keyword>
<evidence type="ECO:0000313" key="2">
    <source>
        <dbReference type="EMBL" id="PIE33910.1"/>
    </source>
</evidence>
<reference evidence="2 3" key="1">
    <citation type="submission" date="2017-10" db="EMBL/GenBank/DDBJ databases">
        <title>Novel microbial diversity and functional potential in the marine mammal oral microbiome.</title>
        <authorList>
            <person name="Dudek N.K."/>
            <person name="Sun C.L."/>
            <person name="Burstein D."/>
            <person name="Kantor R.S."/>
            <person name="Aliaga Goltsman D.S."/>
            <person name="Bik E.M."/>
            <person name="Thomas B.C."/>
            <person name="Banfield J.F."/>
            <person name="Relman D.A."/>
        </authorList>
    </citation>
    <scope>NUCLEOTIDE SEQUENCE [LARGE SCALE GENOMIC DNA]</scope>
    <source>
        <strain evidence="2">DOLJORAL78_47_16</strain>
    </source>
</reference>
<comment type="caution">
    <text evidence="2">The sequence shown here is derived from an EMBL/GenBank/DDBJ whole genome shotgun (WGS) entry which is preliminary data.</text>
</comment>
<feature type="transmembrane region" description="Helical" evidence="1">
    <location>
        <begin position="41"/>
        <end position="61"/>
    </location>
</feature>
<keyword evidence="1" id="KW-1133">Transmembrane helix</keyword>
<accession>A0A2G6KEV1</accession>
<keyword evidence="1" id="KW-0812">Transmembrane</keyword>
<evidence type="ECO:0000313" key="3">
    <source>
        <dbReference type="Proteomes" id="UP000230821"/>
    </source>
</evidence>
<dbReference type="Proteomes" id="UP000230821">
    <property type="component" value="Unassembled WGS sequence"/>
</dbReference>
<dbReference type="AlphaFoldDB" id="A0A2G6KEV1"/>
<sequence length="209" mass="24301">MTRRPEVIKIVLTYPFTLLAVLLVAVLEWGFISWFRPPFPIGAGMIGLGVLLLLVWPVLLLRSQAFRQRYQRLPYELDVKALEELLKSCSKPFRKSSLECLALLENVRQEFQSQTFQSELDRIFHNLFELSRNHSQLYARYQQFGTDRQQQTMQHLLQQQVSSVQNSLTSLKTFSGNLTLLEAHPEDHERMGSDLKAINQELQNVIQEV</sequence>
<name>A0A2G6KEV1_9BACT</name>
<protein>
    <submittedName>
        <fullName evidence="2">Uncharacterized protein</fullName>
    </submittedName>
</protein>
<gene>
    <name evidence="2" type="ORF">CSA56_09480</name>
</gene>